<dbReference type="PANTHER" id="PTHR43065">
    <property type="entry name" value="SENSOR HISTIDINE KINASE"/>
    <property type="match status" value="1"/>
</dbReference>
<dbReference type="InterPro" id="IPR004358">
    <property type="entry name" value="Sig_transdc_His_kin-like_C"/>
</dbReference>
<protein>
    <recommendedName>
        <fullName evidence="2">histidine kinase</fullName>
        <ecNumber evidence="2">2.7.13.3</ecNumber>
    </recommendedName>
</protein>
<proteinExistence type="predicted"/>
<evidence type="ECO:0000313" key="9">
    <source>
        <dbReference type="Proteomes" id="UP000234752"/>
    </source>
</evidence>
<keyword evidence="3" id="KW-0808">Transferase</keyword>
<comment type="catalytic activity">
    <reaction evidence="1">
        <text>ATP + protein L-histidine = ADP + protein N-phospho-L-histidine.</text>
        <dbReference type="EC" id="2.7.13.3"/>
    </reaction>
</comment>
<dbReference type="PANTHER" id="PTHR43065:SF46">
    <property type="entry name" value="C4-DICARBOXYLATE TRANSPORT SENSOR PROTEIN DCTB"/>
    <property type="match status" value="1"/>
</dbReference>
<evidence type="ECO:0000256" key="7">
    <source>
        <dbReference type="ARBA" id="ARBA00023012"/>
    </source>
</evidence>
<dbReference type="KEGG" id="ncb:C0V82_03680"/>
<keyword evidence="4" id="KW-0547">Nucleotide-binding</keyword>
<dbReference type="AlphaFoldDB" id="A0A2K9NB82"/>
<dbReference type="EMBL" id="CP025611">
    <property type="protein sequence ID" value="AUN29435.1"/>
    <property type="molecule type" value="Genomic_DNA"/>
</dbReference>
<dbReference type="GO" id="GO:0000160">
    <property type="term" value="P:phosphorelay signal transduction system"/>
    <property type="evidence" value="ECO:0007669"/>
    <property type="project" value="UniProtKB-KW"/>
</dbReference>
<evidence type="ECO:0000256" key="3">
    <source>
        <dbReference type="ARBA" id="ARBA00022679"/>
    </source>
</evidence>
<dbReference type="InterPro" id="IPR005467">
    <property type="entry name" value="His_kinase_dom"/>
</dbReference>
<dbReference type="Pfam" id="PF02518">
    <property type="entry name" value="HATPase_c"/>
    <property type="match status" value="1"/>
</dbReference>
<dbReference type="OrthoDB" id="1931120at2"/>
<evidence type="ECO:0000256" key="5">
    <source>
        <dbReference type="ARBA" id="ARBA00022777"/>
    </source>
</evidence>
<dbReference type="RefSeq" id="WP_102111166.1">
    <property type="nucleotide sequence ID" value="NZ_BMGN01000004.1"/>
</dbReference>
<keyword evidence="7" id="KW-0902">Two-component regulatory system</keyword>
<evidence type="ECO:0000256" key="4">
    <source>
        <dbReference type="ARBA" id="ARBA00022741"/>
    </source>
</evidence>
<dbReference type="SUPFAM" id="SSF55874">
    <property type="entry name" value="ATPase domain of HSP90 chaperone/DNA topoisomerase II/histidine kinase"/>
    <property type="match status" value="1"/>
</dbReference>
<keyword evidence="5 8" id="KW-0418">Kinase</keyword>
<organism evidence="8 9">
    <name type="scientific">Niveispirillum cyanobacteriorum</name>
    <dbReference type="NCBI Taxonomy" id="1612173"/>
    <lineage>
        <taxon>Bacteria</taxon>
        <taxon>Pseudomonadati</taxon>
        <taxon>Pseudomonadota</taxon>
        <taxon>Alphaproteobacteria</taxon>
        <taxon>Rhodospirillales</taxon>
        <taxon>Azospirillaceae</taxon>
        <taxon>Niveispirillum</taxon>
    </lineage>
</organism>
<evidence type="ECO:0000256" key="2">
    <source>
        <dbReference type="ARBA" id="ARBA00012438"/>
    </source>
</evidence>
<sequence length="453" mass="49538">MGYRRFELNVTLRVALLALSSMLLGIMLVETTYRATSFLVALAILAQVGGLLRAVTKTNREVARFLGAIAHSDFSQTFSQLGQGSAFDELGASITQVMDKFRASRATSERQADYLNAMLNHVPVALAAVYEDGRVELLNNFAHRLLGPEELSRRTTDGVLIADALRRLSPGTRTLIRVAAGSSVGPQQLTVTATQLILSGESRLLLSLQNIAGDLEATEVRAWQDLVRVLTHEMMNSLTPISSLTRTAQGVLADLKQKIEGQSDLVEEMQDAEMAIDTVARRSNSLLRFVERYRQFTSVPKPQLSRIKVKEITERLQRLMAPAAQSHGVTLEVLVLPPQLELVADADMVEQVLINLLKNAVEAMRDMEPREGDHRIRLTAHLDEGGHVVINVGDNGPGIPSDVAEKIFIPFYTTKRDGSGVGLSLARQVMLAHGGSINLSPDPDGGSVFTLRF</sequence>
<dbReference type="GO" id="GO:0005524">
    <property type="term" value="F:ATP binding"/>
    <property type="evidence" value="ECO:0007669"/>
    <property type="project" value="UniProtKB-KW"/>
</dbReference>
<reference evidence="8 9" key="1">
    <citation type="submission" date="2017-12" db="EMBL/GenBank/DDBJ databases">
        <title>Genomes of bacteria within cyanobacterial aggregates.</title>
        <authorList>
            <person name="Cai H."/>
        </authorList>
    </citation>
    <scope>NUCLEOTIDE SEQUENCE [LARGE SCALE GENOMIC DNA]</scope>
    <source>
        <strain evidence="8 9">TH16</strain>
    </source>
</reference>
<gene>
    <name evidence="8" type="ORF">C0V82_03680</name>
</gene>
<dbReference type="Proteomes" id="UP000234752">
    <property type="component" value="Chromosome eg_1"/>
</dbReference>
<dbReference type="EC" id="2.7.13.3" evidence="2"/>
<keyword evidence="9" id="KW-1185">Reference proteome</keyword>
<name>A0A2K9NB82_9PROT</name>
<accession>A0A2K9NB82</accession>
<evidence type="ECO:0000313" key="8">
    <source>
        <dbReference type="EMBL" id="AUN29435.1"/>
    </source>
</evidence>
<dbReference type="GO" id="GO:0004673">
    <property type="term" value="F:protein histidine kinase activity"/>
    <property type="evidence" value="ECO:0007669"/>
    <property type="project" value="UniProtKB-EC"/>
</dbReference>
<dbReference type="InterPro" id="IPR003594">
    <property type="entry name" value="HATPase_dom"/>
</dbReference>
<dbReference type="PROSITE" id="PS50109">
    <property type="entry name" value="HIS_KIN"/>
    <property type="match status" value="1"/>
</dbReference>
<dbReference type="InterPro" id="IPR036890">
    <property type="entry name" value="HATPase_C_sf"/>
</dbReference>
<dbReference type="SMART" id="SM00387">
    <property type="entry name" value="HATPase_c"/>
    <property type="match status" value="1"/>
</dbReference>
<dbReference type="PRINTS" id="PR00344">
    <property type="entry name" value="BCTRLSENSOR"/>
</dbReference>
<evidence type="ECO:0000256" key="6">
    <source>
        <dbReference type="ARBA" id="ARBA00022840"/>
    </source>
</evidence>
<dbReference type="Gene3D" id="3.30.565.10">
    <property type="entry name" value="Histidine kinase-like ATPase, C-terminal domain"/>
    <property type="match status" value="1"/>
</dbReference>
<keyword evidence="6" id="KW-0067">ATP-binding</keyword>
<evidence type="ECO:0000256" key="1">
    <source>
        <dbReference type="ARBA" id="ARBA00000085"/>
    </source>
</evidence>